<dbReference type="EMBL" id="KX397369">
    <property type="protein sequence ID" value="ANZ49602.1"/>
    <property type="molecule type" value="Genomic_DNA"/>
</dbReference>
<dbReference type="KEGG" id="vg:29062094"/>
<evidence type="ECO:0000313" key="1">
    <source>
        <dbReference type="EMBL" id="ANZ49602.1"/>
    </source>
</evidence>
<protein>
    <submittedName>
        <fullName evidence="1">Uncharacterized protein</fullName>
    </submittedName>
</protein>
<dbReference type="RefSeq" id="YP_009278855.1">
    <property type="nucleotide sequence ID" value="NC_031010.1"/>
</dbReference>
<accession>A0A1B2IED3</accession>
<sequence>MGKISDFILNGPPEDTPAGVELRSAYWKLVNLMPISHSDWKILAQQYVESPQYVGKSTAEPRERLGRLANALSGGNVKGLSVDFTWKRFIEGLVLVNVETLTMSIKTYRGRFEDARLAKGYCHPQRDLLRTLNGEDDEDLRGSASDALNLYFQNTQQTAEQVMEHILLKVLWSLFAAYGITESQWRQLVAKYVNNPQNCPQITSRRSDRRHNLQQSIRHTKKLSWKRFLEALKAIDVRKFECTFLTHVPGQPDVEVYFEVDITTLSFRSNKNEPE</sequence>
<dbReference type="OrthoDB" id="11498at10239"/>
<evidence type="ECO:0000313" key="2">
    <source>
        <dbReference type="Proteomes" id="UP000202923"/>
    </source>
</evidence>
<gene>
    <name evidence="1" type="ORF">KWAN_250</name>
</gene>
<dbReference type="Proteomes" id="UP000202923">
    <property type="component" value="Genome"/>
</dbReference>
<dbReference type="GeneID" id="29062094"/>
<reference evidence="1 2" key="1">
    <citation type="submission" date="2016-06" db="EMBL/GenBank/DDBJ databases">
        <authorList>
            <person name="Kjaerup R.B."/>
            <person name="Dalgaard T.S."/>
            <person name="Juul-Madsen H.R."/>
        </authorList>
    </citation>
    <scope>NUCLEOTIDE SEQUENCE [LARGE SCALE GENOMIC DNA]</scope>
</reference>
<name>A0A1B2IED3_9CAUD</name>
<organism evidence="1 2">
    <name type="scientific">Erwinia phage vB_EamM_Kwan</name>
    <dbReference type="NCBI Taxonomy" id="1883374"/>
    <lineage>
        <taxon>Viruses</taxon>
        <taxon>Duplodnaviria</taxon>
        <taxon>Heunggongvirae</taxon>
        <taxon>Uroviricota</taxon>
        <taxon>Caudoviricetes</taxon>
        <taxon>Chimalliviridae</taxon>
        <taxon>Wellingtonvirus</taxon>
        <taxon>Wellingtonvirus wellington</taxon>
    </lineage>
</organism>
<proteinExistence type="predicted"/>